<evidence type="ECO:0000313" key="2">
    <source>
        <dbReference type="EMBL" id="PCS08880.1"/>
    </source>
</evidence>
<keyword evidence="3" id="KW-1185">Reference proteome</keyword>
<dbReference type="CDD" id="cd03143">
    <property type="entry name" value="A4_beta-galactosidase_middle_domain"/>
    <property type="match status" value="1"/>
</dbReference>
<sequence>MVKKVISITGDLYHHKSDGKDYIQHALDLLDELVNYENIPIEKLADAILENPDLIILSIENQVVGQEDNASGWLTPEISKLIIKYVEHGGSWLSLHSGLSNYPQDSDYVKMIKGYFIMHPEQLAVTYQSYIAECPSEFTIIDEHYQIGMIDAYTTIFLRSISKYGESVAGWRHFYGSGKVAGYAPSHNLEGMENETNLAILSTVIGWLLKHQSSVRWKQYLKSQV</sequence>
<dbReference type="InterPro" id="IPR029062">
    <property type="entry name" value="Class_I_gatase-like"/>
</dbReference>
<evidence type="ECO:0000259" key="1">
    <source>
        <dbReference type="Pfam" id="PF06283"/>
    </source>
</evidence>
<proteinExistence type="predicted"/>
<name>A0A2A5S607_9LACT</name>
<dbReference type="SUPFAM" id="SSF52317">
    <property type="entry name" value="Class I glutamine amidotransferase-like"/>
    <property type="match status" value="1"/>
</dbReference>
<dbReference type="EMBL" id="JXJW01000001">
    <property type="protein sequence ID" value="PCS08880.1"/>
    <property type="molecule type" value="Genomic_DNA"/>
</dbReference>
<organism evidence="2 3">
    <name type="scientific">Pseudolactococcus piscium</name>
    <dbReference type="NCBI Taxonomy" id="1364"/>
    <lineage>
        <taxon>Bacteria</taxon>
        <taxon>Bacillati</taxon>
        <taxon>Bacillota</taxon>
        <taxon>Bacilli</taxon>
        <taxon>Lactobacillales</taxon>
        <taxon>Streptococcaceae</taxon>
        <taxon>Pseudolactococcus</taxon>
    </lineage>
</organism>
<dbReference type="Pfam" id="PF06283">
    <property type="entry name" value="ThuA"/>
    <property type="match status" value="1"/>
</dbReference>
<reference evidence="2 3" key="1">
    <citation type="submission" date="2014-12" db="EMBL/GenBank/DDBJ databases">
        <title>Draft genome sequences of 10 type strains of Lactococcus.</title>
        <authorList>
            <person name="Sun Z."/>
            <person name="Zhong Z."/>
            <person name="Liu W."/>
            <person name="Zhang W."/>
            <person name="Zhang H."/>
        </authorList>
    </citation>
    <scope>NUCLEOTIDE SEQUENCE [LARGE SCALE GENOMIC DNA]</scope>
    <source>
        <strain evidence="2 3">DSM 6634</strain>
    </source>
</reference>
<comment type="caution">
    <text evidence="2">The sequence shown here is derived from an EMBL/GenBank/DDBJ whole genome shotgun (WGS) entry which is preliminary data.</text>
</comment>
<dbReference type="Proteomes" id="UP000218282">
    <property type="component" value="Unassembled WGS sequence"/>
</dbReference>
<dbReference type="RefSeq" id="WP_096813540.1">
    <property type="nucleotide sequence ID" value="NZ_JXJW01000001.1"/>
</dbReference>
<evidence type="ECO:0000313" key="3">
    <source>
        <dbReference type="Proteomes" id="UP000218282"/>
    </source>
</evidence>
<feature type="domain" description="ThuA-like" evidence="1">
    <location>
        <begin position="22"/>
        <end position="207"/>
    </location>
</feature>
<gene>
    <name evidence="2" type="ORF">RU86_GL000116</name>
</gene>
<protein>
    <recommendedName>
        <fullName evidence="1">ThuA-like domain-containing protein</fullName>
    </recommendedName>
</protein>
<dbReference type="AlphaFoldDB" id="A0A2A5S607"/>
<dbReference type="InterPro" id="IPR029010">
    <property type="entry name" value="ThuA-like"/>
</dbReference>
<dbReference type="Gene3D" id="3.40.50.880">
    <property type="match status" value="1"/>
</dbReference>
<accession>A0A2A5S607</accession>